<accession>A0A139SNL7</accession>
<protein>
    <recommendedName>
        <fullName evidence="1">DUF306 domain-containing protein</fullName>
    </recommendedName>
</protein>
<evidence type="ECO:0000259" key="1">
    <source>
        <dbReference type="Pfam" id="PF03724"/>
    </source>
</evidence>
<dbReference type="EMBL" id="LSZO01000188">
    <property type="protein sequence ID" value="KXU36148.1"/>
    <property type="molecule type" value="Genomic_DNA"/>
</dbReference>
<reference evidence="2 3" key="1">
    <citation type="submission" date="2016-02" db="EMBL/GenBank/DDBJ databases">
        <authorList>
            <person name="Wen L."/>
            <person name="He K."/>
            <person name="Yang H."/>
        </authorList>
    </citation>
    <scope>NUCLEOTIDE SEQUENCE [LARGE SCALE GENOMIC DNA]</scope>
    <source>
        <strain evidence="2 3">CV58</strain>
    </source>
</reference>
<proteinExistence type="predicted"/>
<sequence>MSYRLAVLLVTAALTACTGRLPVAEKPASLQAGSRWQVEWLGERPLVDNSHLSLTLAEEGRAYGDGGCNRWLSSYELHGEQLTFTAPSSTLMACPGALMEQEQRFLHMLSKITRWDFSTTGQLQLWADQGDPIRLWPLKEED</sequence>
<dbReference type="PROSITE" id="PS51257">
    <property type="entry name" value="PROKAR_LIPOPROTEIN"/>
    <property type="match status" value="1"/>
</dbReference>
<dbReference type="PANTHER" id="PTHR35535">
    <property type="entry name" value="HEAT SHOCK PROTEIN HSLJ"/>
    <property type="match status" value="1"/>
</dbReference>
<gene>
    <name evidence="2" type="ORF">AXE65_05725</name>
</gene>
<dbReference type="OrthoDB" id="5348860at2"/>
<evidence type="ECO:0000313" key="2">
    <source>
        <dbReference type="EMBL" id="KXU36148.1"/>
    </source>
</evidence>
<dbReference type="InterPro" id="IPR005184">
    <property type="entry name" value="DUF306_Meta_HslJ"/>
</dbReference>
<dbReference type="InterPro" id="IPR053147">
    <property type="entry name" value="Hsp_HslJ-like"/>
</dbReference>
<feature type="domain" description="DUF306" evidence="1">
    <location>
        <begin position="32"/>
        <end position="132"/>
    </location>
</feature>
<dbReference type="PANTHER" id="PTHR35535:SF1">
    <property type="entry name" value="HEAT SHOCK PROTEIN HSLJ"/>
    <property type="match status" value="1"/>
</dbReference>
<dbReference type="AlphaFoldDB" id="A0A139SNL7"/>
<organism evidence="2 3">
    <name type="scientific">Ventosimonas gracilis</name>
    <dbReference type="NCBI Taxonomy" id="1680762"/>
    <lineage>
        <taxon>Bacteria</taxon>
        <taxon>Pseudomonadati</taxon>
        <taxon>Pseudomonadota</taxon>
        <taxon>Gammaproteobacteria</taxon>
        <taxon>Pseudomonadales</taxon>
        <taxon>Ventosimonadaceae</taxon>
        <taxon>Ventosimonas</taxon>
    </lineage>
</organism>
<dbReference type="RefSeq" id="WP_068392076.1">
    <property type="nucleotide sequence ID" value="NZ_LSZO01000188.1"/>
</dbReference>
<comment type="caution">
    <text evidence="2">The sequence shown here is derived from an EMBL/GenBank/DDBJ whole genome shotgun (WGS) entry which is preliminary data.</text>
</comment>
<evidence type="ECO:0000313" key="3">
    <source>
        <dbReference type="Proteomes" id="UP000072660"/>
    </source>
</evidence>
<keyword evidence="3" id="KW-1185">Reference proteome</keyword>
<name>A0A139SNL7_9GAMM</name>
<dbReference type="Pfam" id="PF03724">
    <property type="entry name" value="META"/>
    <property type="match status" value="1"/>
</dbReference>
<dbReference type="InterPro" id="IPR038670">
    <property type="entry name" value="HslJ-like_sf"/>
</dbReference>
<dbReference type="Gene3D" id="2.40.128.270">
    <property type="match status" value="1"/>
</dbReference>
<dbReference type="Proteomes" id="UP000072660">
    <property type="component" value="Unassembled WGS sequence"/>
</dbReference>